<accession>A0A1D3TR28</accession>
<evidence type="ECO:0008006" key="4">
    <source>
        <dbReference type="Google" id="ProtNLM"/>
    </source>
</evidence>
<dbReference type="EMBL" id="FMKA01000003">
    <property type="protein sequence ID" value="SCP96071.1"/>
    <property type="molecule type" value="Genomic_DNA"/>
</dbReference>
<sequence length="255" mass="27629">MEQNIGNKYRSAWIWLFLSLETVFYLAFLWMDVFEPGLFRYSKALKFAGILLCFLAAAAGASGPVIRKERTESGIRTAASPETLTASALLLTVFADFCLLLKEFYLTGLLLFIAVQALYCYRLYLTAGFRIWIYILAFAGALALVAAGGRGITFMMAAAVVYTAGITGNAVTGAVYLAGRGLHEKKSFFFCTGLILFFLCDMNVALFNINEGAAAGTAAAAVYEISAVAIWFFYLPSQVLIALSAALPGENRPGN</sequence>
<reference evidence="2 3" key="1">
    <citation type="submission" date="2016-09" db="EMBL/GenBank/DDBJ databases">
        <authorList>
            <person name="Capua I."/>
            <person name="De Benedictis P."/>
            <person name="Joannis T."/>
            <person name="Lombin L.H."/>
            <person name="Cattoli G."/>
        </authorList>
    </citation>
    <scope>NUCLEOTIDE SEQUENCE [LARGE SCALE GENOMIC DNA]</scope>
    <source>
        <strain evidence="2 3">GluBS11</strain>
    </source>
</reference>
<feature type="transmembrane region" description="Helical" evidence="1">
    <location>
        <begin position="12"/>
        <end position="31"/>
    </location>
</feature>
<dbReference type="RefSeq" id="WP_139133511.1">
    <property type="nucleotide sequence ID" value="NZ_FMKA01000003.1"/>
</dbReference>
<feature type="transmembrane region" description="Helical" evidence="1">
    <location>
        <begin position="47"/>
        <end position="66"/>
    </location>
</feature>
<feature type="transmembrane region" description="Helical" evidence="1">
    <location>
        <begin position="188"/>
        <end position="207"/>
    </location>
</feature>
<organism evidence="2 3">
    <name type="scientific">Anaerobium acetethylicum</name>
    <dbReference type="NCBI Taxonomy" id="1619234"/>
    <lineage>
        <taxon>Bacteria</taxon>
        <taxon>Bacillati</taxon>
        <taxon>Bacillota</taxon>
        <taxon>Clostridia</taxon>
        <taxon>Lachnospirales</taxon>
        <taxon>Lachnospiraceae</taxon>
        <taxon>Anaerobium</taxon>
    </lineage>
</organism>
<name>A0A1D3TR28_9FIRM</name>
<feature type="transmembrane region" description="Helical" evidence="1">
    <location>
        <begin position="131"/>
        <end position="148"/>
    </location>
</feature>
<dbReference type="OrthoDB" id="1707404at2"/>
<protein>
    <recommendedName>
        <fullName evidence="4">YhhN-like protein</fullName>
    </recommendedName>
</protein>
<feature type="transmembrane region" description="Helical" evidence="1">
    <location>
        <begin position="213"/>
        <end position="234"/>
    </location>
</feature>
<evidence type="ECO:0000313" key="3">
    <source>
        <dbReference type="Proteomes" id="UP000199315"/>
    </source>
</evidence>
<dbReference type="AlphaFoldDB" id="A0A1D3TR28"/>
<evidence type="ECO:0000313" key="2">
    <source>
        <dbReference type="EMBL" id="SCP96071.1"/>
    </source>
</evidence>
<proteinExistence type="predicted"/>
<feature type="transmembrane region" description="Helical" evidence="1">
    <location>
        <begin position="78"/>
        <end position="98"/>
    </location>
</feature>
<dbReference type="Proteomes" id="UP000199315">
    <property type="component" value="Unassembled WGS sequence"/>
</dbReference>
<dbReference type="STRING" id="1619234.SAMN05421730_1003160"/>
<keyword evidence="1" id="KW-0812">Transmembrane</keyword>
<feature type="transmembrane region" description="Helical" evidence="1">
    <location>
        <begin position="104"/>
        <end position="124"/>
    </location>
</feature>
<keyword evidence="3" id="KW-1185">Reference proteome</keyword>
<feature type="transmembrane region" description="Helical" evidence="1">
    <location>
        <begin position="154"/>
        <end position="176"/>
    </location>
</feature>
<keyword evidence="1" id="KW-1133">Transmembrane helix</keyword>
<evidence type="ECO:0000256" key="1">
    <source>
        <dbReference type="SAM" id="Phobius"/>
    </source>
</evidence>
<gene>
    <name evidence="2" type="ORF">SAMN05421730_1003160</name>
</gene>
<keyword evidence="1" id="KW-0472">Membrane</keyword>